<dbReference type="EMBL" id="LSRL02000045">
    <property type="protein sequence ID" value="TDG47358.1"/>
    <property type="molecule type" value="Genomic_DNA"/>
</dbReference>
<gene>
    <name evidence="1" type="ORF">AWZ03_006217</name>
</gene>
<keyword evidence="2" id="KW-1185">Reference proteome</keyword>
<dbReference type="Proteomes" id="UP000295192">
    <property type="component" value="Unassembled WGS sequence"/>
</dbReference>
<proteinExistence type="predicted"/>
<dbReference type="OrthoDB" id="7880482at2759"/>
<name>A0A484BF46_DRONA</name>
<sequence length="415" mass="47120">MAKQKVVANTDLDAKPTCCCNCKRKIDPYQLFEDNIEDVAKCLAQIMVICGINTTKACNAKSIIKRAFVYHEKLRTRCPASPPVGTHLHRDDMLQALRIKCEMESVEAMLTYAIIKRAFKAFFHGKPPRTISNPIHDAMVIHTQKSAWLHAAYRTARIFDNYKAAFFWAHKAYEKQITIVYRSLYDRMSARANPLTVPTCSCRKCGNMEVPGYPKPGAKVHEKFKLADCKDLPLSCILCGLQVPKIETDVKVKRPRPIINHELKLPRCTKCNSPMLICECNIDQLTGELYGECGQDSYKVKWYRLEANKASATSFEDAQEPATDWENHHCPIDCKHSVCSETSNVCHEDRNTSVSTAESSSSFTTCSGSEDPVEKLEQYLNQLWNEEIAAKNNPHTYKPRVVFPPREPCHACHRD</sequence>
<accession>A0A484BF46</accession>
<protein>
    <submittedName>
        <fullName evidence="1">Uncharacterized protein</fullName>
    </submittedName>
</protein>
<evidence type="ECO:0000313" key="1">
    <source>
        <dbReference type="EMBL" id="TDG47358.1"/>
    </source>
</evidence>
<reference evidence="1 2" key="1">
    <citation type="journal article" date="2019" name="J. Hered.">
        <title>An Improved Genome Assembly for Drosophila navojoa, the Basal Species in the mojavensis Cluster.</title>
        <authorList>
            <person name="Vanderlinde T."/>
            <person name="Dupim E.G."/>
            <person name="Nazario-Yepiz N.O."/>
            <person name="Carvalho A.B."/>
        </authorList>
    </citation>
    <scope>NUCLEOTIDE SEQUENCE [LARGE SCALE GENOMIC DNA]</scope>
    <source>
        <strain evidence="1">Navoj_Jal97</strain>
        <tissue evidence="1">Whole organism</tissue>
    </source>
</reference>
<evidence type="ECO:0000313" key="2">
    <source>
        <dbReference type="Proteomes" id="UP000295192"/>
    </source>
</evidence>
<dbReference type="AlphaFoldDB" id="A0A484BF46"/>
<organism evidence="1 2">
    <name type="scientific">Drosophila navojoa</name>
    <name type="common">Fruit fly</name>
    <dbReference type="NCBI Taxonomy" id="7232"/>
    <lineage>
        <taxon>Eukaryota</taxon>
        <taxon>Metazoa</taxon>
        <taxon>Ecdysozoa</taxon>
        <taxon>Arthropoda</taxon>
        <taxon>Hexapoda</taxon>
        <taxon>Insecta</taxon>
        <taxon>Pterygota</taxon>
        <taxon>Neoptera</taxon>
        <taxon>Endopterygota</taxon>
        <taxon>Diptera</taxon>
        <taxon>Brachycera</taxon>
        <taxon>Muscomorpha</taxon>
        <taxon>Ephydroidea</taxon>
        <taxon>Drosophilidae</taxon>
        <taxon>Drosophila</taxon>
    </lineage>
</organism>
<dbReference type="OMA" id="YKVKWYR"/>
<comment type="caution">
    <text evidence="1">The sequence shown here is derived from an EMBL/GenBank/DDBJ whole genome shotgun (WGS) entry which is preliminary data.</text>
</comment>
<dbReference type="STRING" id="7232.A0A484BF46"/>